<dbReference type="Pfam" id="PF00248">
    <property type="entry name" value="Aldo_ket_red"/>
    <property type="match status" value="1"/>
</dbReference>
<organism evidence="5 6">
    <name type="scientific">Mangrovimicrobium sediminis</name>
    <dbReference type="NCBI Taxonomy" id="2562682"/>
    <lineage>
        <taxon>Bacteria</taxon>
        <taxon>Pseudomonadati</taxon>
        <taxon>Pseudomonadota</taxon>
        <taxon>Gammaproteobacteria</taxon>
        <taxon>Cellvibrionales</taxon>
        <taxon>Halieaceae</taxon>
        <taxon>Mangrovimicrobium</taxon>
    </lineage>
</organism>
<evidence type="ECO:0008006" key="7">
    <source>
        <dbReference type="Google" id="ProtNLM"/>
    </source>
</evidence>
<protein>
    <recommendedName>
        <fullName evidence="7">Nuclear transport factor 2 family protein</fullName>
    </recommendedName>
</protein>
<reference evidence="5 6" key="1">
    <citation type="submission" date="2019-04" db="EMBL/GenBank/DDBJ databases">
        <title>Taxonomy of novel Haliea sp. from mangrove soil of West Coast of India.</title>
        <authorList>
            <person name="Verma A."/>
            <person name="Kumar P."/>
            <person name="Krishnamurthi S."/>
        </authorList>
    </citation>
    <scope>NUCLEOTIDE SEQUENCE [LARGE SCALE GENOMIC DNA]</scope>
    <source>
        <strain evidence="5 6">SAOS-164</strain>
    </source>
</reference>
<dbReference type="GO" id="GO:0016491">
    <property type="term" value="F:oxidoreductase activity"/>
    <property type="evidence" value="ECO:0007669"/>
    <property type="project" value="UniProtKB-KW"/>
</dbReference>
<evidence type="ECO:0000313" key="6">
    <source>
        <dbReference type="Proteomes" id="UP000298050"/>
    </source>
</evidence>
<dbReference type="RefSeq" id="WP_167855026.1">
    <property type="nucleotide sequence ID" value="NZ_SRLE01000049.1"/>
</dbReference>
<feature type="domain" description="SnoaL-like" evidence="4">
    <location>
        <begin position="190"/>
        <end position="310"/>
    </location>
</feature>
<evidence type="ECO:0000259" key="4">
    <source>
        <dbReference type="Pfam" id="PF13577"/>
    </source>
</evidence>
<sequence length="356" mass="38887">HVWDRRTPAEEVLRGFDDLVRAGKVLYVGISDTPAWQIARLQAIADLRGWSPLVALQIPYSLAERSVEREFMPMAQEMGLGVCPWSPLAGGVLSGKYANTELKSLDSRGIGDLDTREKINIATGLLNQRTLGIAATVGEVAQVFPPGHDRGRGRRRHVRRRPGSAAGLVSGGDVTATIIDNRRTSMSQDDRMGVVNTINLYAAALDTQQWHLFDRVFTEDASVDFGGGAVWSDRATLLQAFEAIHSPFWATQHVTTNHTVVVDGDRAHCLSFVHGRFIRDVGEGGNMFESGGWYDDQLVRAGDLWLIHKRECRSIWAAGNPKVLETQPGVSGIPALFSLAEEAQGGRLAILDALNG</sequence>
<dbReference type="SUPFAM" id="SSF54427">
    <property type="entry name" value="NTF2-like"/>
    <property type="match status" value="1"/>
</dbReference>
<dbReference type="SUPFAM" id="SSF51430">
    <property type="entry name" value="NAD(P)-linked oxidoreductase"/>
    <property type="match status" value="1"/>
</dbReference>
<dbReference type="Proteomes" id="UP000298050">
    <property type="component" value="Unassembled WGS sequence"/>
</dbReference>
<comment type="caution">
    <text evidence="5">The sequence shown here is derived from an EMBL/GenBank/DDBJ whole genome shotgun (WGS) entry which is preliminary data.</text>
</comment>
<feature type="non-terminal residue" evidence="5">
    <location>
        <position position="1"/>
    </location>
</feature>
<dbReference type="PANTHER" id="PTHR43364">
    <property type="entry name" value="NADH-SPECIFIC METHYLGLYOXAL REDUCTASE-RELATED"/>
    <property type="match status" value="1"/>
</dbReference>
<dbReference type="InterPro" id="IPR032710">
    <property type="entry name" value="NTF2-like_dom_sf"/>
</dbReference>
<evidence type="ECO:0000259" key="3">
    <source>
        <dbReference type="Pfam" id="PF00248"/>
    </source>
</evidence>
<gene>
    <name evidence="5" type="ORF">E4634_21200</name>
</gene>
<accession>A0A4Z0LT78</accession>
<keyword evidence="6" id="KW-1185">Reference proteome</keyword>
<dbReference type="CDD" id="cd00531">
    <property type="entry name" value="NTF2_like"/>
    <property type="match status" value="1"/>
</dbReference>
<dbReference type="PANTHER" id="PTHR43364:SF4">
    <property type="entry name" value="NAD(P)-LINKED OXIDOREDUCTASE SUPERFAMILY PROTEIN"/>
    <property type="match status" value="1"/>
</dbReference>
<feature type="compositionally biased region" description="Basic residues" evidence="2">
    <location>
        <begin position="151"/>
        <end position="162"/>
    </location>
</feature>
<dbReference type="InterPro" id="IPR037401">
    <property type="entry name" value="SnoaL-like"/>
</dbReference>
<evidence type="ECO:0000313" key="5">
    <source>
        <dbReference type="EMBL" id="TGD70296.1"/>
    </source>
</evidence>
<dbReference type="InterPro" id="IPR023210">
    <property type="entry name" value="NADP_OxRdtase_dom"/>
</dbReference>
<evidence type="ECO:0000256" key="2">
    <source>
        <dbReference type="SAM" id="MobiDB-lite"/>
    </source>
</evidence>
<feature type="domain" description="NADP-dependent oxidoreductase" evidence="3">
    <location>
        <begin position="1"/>
        <end position="102"/>
    </location>
</feature>
<dbReference type="Pfam" id="PF13577">
    <property type="entry name" value="SnoaL_4"/>
    <property type="match status" value="1"/>
</dbReference>
<proteinExistence type="predicted"/>
<dbReference type="AlphaFoldDB" id="A0A4Z0LT78"/>
<dbReference type="InterPro" id="IPR036812">
    <property type="entry name" value="NAD(P)_OxRdtase_dom_sf"/>
</dbReference>
<evidence type="ECO:0000256" key="1">
    <source>
        <dbReference type="ARBA" id="ARBA00023002"/>
    </source>
</evidence>
<keyword evidence="1" id="KW-0560">Oxidoreductase</keyword>
<dbReference type="EMBL" id="SRLE01000049">
    <property type="protein sequence ID" value="TGD70296.1"/>
    <property type="molecule type" value="Genomic_DNA"/>
</dbReference>
<dbReference type="Gene3D" id="3.10.450.50">
    <property type="match status" value="1"/>
</dbReference>
<dbReference type="InterPro" id="IPR050523">
    <property type="entry name" value="AKR_Detox_Biosynth"/>
</dbReference>
<feature type="region of interest" description="Disordered" evidence="2">
    <location>
        <begin position="144"/>
        <end position="166"/>
    </location>
</feature>
<dbReference type="Gene3D" id="3.20.20.100">
    <property type="entry name" value="NADP-dependent oxidoreductase domain"/>
    <property type="match status" value="1"/>
</dbReference>
<dbReference type="GO" id="GO:0005829">
    <property type="term" value="C:cytosol"/>
    <property type="evidence" value="ECO:0007669"/>
    <property type="project" value="TreeGrafter"/>
</dbReference>
<name>A0A4Z0LT78_9GAMM</name>